<organism evidence="1 2">
    <name type="scientific">Dorcoceras hygrometricum</name>
    <dbReference type="NCBI Taxonomy" id="472368"/>
    <lineage>
        <taxon>Eukaryota</taxon>
        <taxon>Viridiplantae</taxon>
        <taxon>Streptophyta</taxon>
        <taxon>Embryophyta</taxon>
        <taxon>Tracheophyta</taxon>
        <taxon>Spermatophyta</taxon>
        <taxon>Magnoliopsida</taxon>
        <taxon>eudicotyledons</taxon>
        <taxon>Gunneridae</taxon>
        <taxon>Pentapetalae</taxon>
        <taxon>asterids</taxon>
        <taxon>lamiids</taxon>
        <taxon>Lamiales</taxon>
        <taxon>Gesneriaceae</taxon>
        <taxon>Didymocarpoideae</taxon>
        <taxon>Trichosporeae</taxon>
        <taxon>Loxocarpinae</taxon>
        <taxon>Dorcoceras</taxon>
    </lineage>
</organism>
<dbReference type="EMBL" id="KV012507">
    <property type="protein sequence ID" value="KZV24815.1"/>
    <property type="molecule type" value="Genomic_DNA"/>
</dbReference>
<accession>A0A2Z7ASK3</accession>
<sequence>MTSPNQSVTTPMIALDLSGTTHLSSDHNVALIQEFPGSSNLSRHLITQLKSGLLHLIVYGQNSILVLPINQVLITRTKLETVRKHLPRSSKLKGEKYRLEIMKLLEPATTARSFYTSIYNSKLVPIERARQDEFIAIGLAPNNGGN</sequence>
<name>A0A2Z7ASK3_9LAMI</name>
<reference evidence="1 2" key="1">
    <citation type="journal article" date="2015" name="Proc. Natl. Acad. Sci. U.S.A.">
        <title>The resurrection genome of Boea hygrometrica: A blueprint for survival of dehydration.</title>
        <authorList>
            <person name="Xiao L."/>
            <person name="Yang G."/>
            <person name="Zhang L."/>
            <person name="Yang X."/>
            <person name="Zhao S."/>
            <person name="Ji Z."/>
            <person name="Zhou Q."/>
            <person name="Hu M."/>
            <person name="Wang Y."/>
            <person name="Chen M."/>
            <person name="Xu Y."/>
            <person name="Jin H."/>
            <person name="Xiao X."/>
            <person name="Hu G."/>
            <person name="Bao F."/>
            <person name="Hu Y."/>
            <person name="Wan P."/>
            <person name="Li L."/>
            <person name="Deng X."/>
            <person name="Kuang T."/>
            <person name="Xiang C."/>
            <person name="Zhu J.K."/>
            <person name="Oliver M.J."/>
            <person name="He Y."/>
        </authorList>
    </citation>
    <scope>NUCLEOTIDE SEQUENCE [LARGE SCALE GENOMIC DNA]</scope>
    <source>
        <strain evidence="2">cv. XS01</strain>
    </source>
</reference>
<proteinExistence type="predicted"/>
<evidence type="ECO:0000313" key="1">
    <source>
        <dbReference type="EMBL" id="KZV24815.1"/>
    </source>
</evidence>
<dbReference type="AlphaFoldDB" id="A0A2Z7ASK3"/>
<evidence type="ECO:0000313" key="2">
    <source>
        <dbReference type="Proteomes" id="UP000250235"/>
    </source>
</evidence>
<gene>
    <name evidence="1" type="ORF">F511_34455</name>
</gene>
<keyword evidence="2" id="KW-1185">Reference proteome</keyword>
<protein>
    <submittedName>
        <fullName evidence="1">Calcium-transporting ATPase 9, plasma membrane-type</fullName>
    </submittedName>
</protein>
<dbReference type="Proteomes" id="UP000250235">
    <property type="component" value="Unassembled WGS sequence"/>
</dbReference>